<dbReference type="OrthoDB" id="67688at2759"/>
<evidence type="ECO:0000259" key="2">
    <source>
        <dbReference type="PROSITE" id="PS51547"/>
    </source>
</evidence>
<evidence type="ECO:0000256" key="1">
    <source>
        <dbReference type="PROSITE-ProRule" id="PRU00880"/>
    </source>
</evidence>
<dbReference type="CDD" id="cd08397">
    <property type="entry name" value="C2_PI3K_class_III"/>
    <property type="match status" value="1"/>
</dbReference>
<proteinExistence type="inferred from homology"/>
<dbReference type="Proteomes" id="UP001150941">
    <property type="component" value="Unassembled WGS sequence"/>
</dbReference>
<organism evidence="3 4">
    <name type="scientific">Penicillium chermesinum</name>
    <dbReference type="NCBI Taxonomy" id="63820"/>
    <lineage>
        <taxon>Eukaryota</taxon>
        <taxon>Fungi</taxon>
        <taxon>Dikarya</taxon>
        <taxon>Ascomycota</taxon>
        <taxon>Pezizomycotina</taxon>
        <taxon>Eurotiomycetes</taxon>
        <taxon>Eurotiomycetidae</taxon>
        <taxon>Eurotiales</taxon>
        <taxon>Aspergillaceae</taxon>
        <taxon>Penicillium</taxon>
    </lineage>
</organism>
<dbReference type="RefSeq" id="XP_058331785.1">
    <property type="nucleotide sequence ID" value="XM_058472782.1"/>
</dbReference>
<dbReference type="Pfam" id="PF00792">
    <property type="entry name" value="PI3K_C2"/>
    <property type="match status" value="1"/>
</dbReference>
<comment type="similarity">
    <text evidence="1">Belongs to the PI3/PI4-kinase family.</text>
</comment>
<feature type="domain" description="C2 PI3K-type" evidence="2">
    <location>
        <begin position="25"/>
        <end position="183"/>
    </location>
</feature>
<dbReference type="EMBL" id="JAPQKS010000003">
    <property type="protein sequence ID" value="KAJ5238866.1"/>
    <property type="molecule type" value="Genomic_DNA"/>
</dbReference>
<sequence>MEAFTFALSTQVDLPVFVKIESLEGKQQQIPYSRLLQNPELRFLGSSQDPTSDLFVTAQVWSDSKPLGVPLQTSYKAFKTTRSWNEWLKMPISVKDAPINSQLAVTVWDLSPLASDGPQGHDVPFGGTTIKLFDDEGKLKMGRQKCKIHRHKAADGYSATTTPQTLPRSVEITIIVMCWLCRAKKSN</sequence>
<dbReference type="GeneID" id="83200085"/>
<reference evidence="3" key="2">
    <citation type="journal article" date="2023" name="IMA Fungus">
        <title>Comparative genomic study of the Penicillium genus elucidates a diverse pangenome and 15 lateral gene transfer events.</title>
        <authorList>
            <person name="Petersen C."/>
            <person name="Sorensen T."/>
            <person name="Nielsen M.R."/>
            <person name="Sondergaard T.E."/>
            <person name="Sorensen J.L."/>
            <person name="Fitzpatrick D.A."/>
            <person name="Frisvad J.C."/>
            <person name="Nielsen K.L."/>
        </authorList>
    </citation>
    <scope>NUCLEOTIDE SEQUENCE</scope>
    <source>
        <strain evidence="3">IBT 19713</strain>
    </source>
</reference>
<accession>A0A9W9TRM9</accession>
<protein>
    <submittedName>
        <fullName evidence="3">Phosphatidylinositol 3-kinase</fullName>
    </submittedName>
</protein>
<evidence type="ECO:0000313" key="3">
    <source>
        <dbReference type="EMBL" id="KAJ5238866.1"/>
    </source>
</evidence>
<dbReference type="InterPro" id="IPR002420">
    <property type="entry name" value="PI3K-type_C2_dom"/>
</dbReference>
<reference evidence="3" key="1">
    <citation type="submission" date="2022-11" db="EMBL/GenBank/DDBJ databases">
        <authorList>
            <person name="Petersen C."/>
        </authorList>
    </citation>
    <scope>NUCLEOTIDE SEQUENCE</scope>
    <source>
        <strain evidence="3">IBT 19713</strain>
    </source>
</reference>
<keyword evidence="4" id="KW-1185">Reference proteome</keyword>
<name>A0A9W9TRM9_9EURO</name>
<dbReference type="PROSITE" id="PS51547">
    <property type="entry name" value="C2_PI3K"/>
    <property type="match status" value="1"/>
</dbReference>
<gene>
    <name evidence="3" type="ORF">N7468_003485</name>
</gene>
<dbReference type="Gene3D" id="2.60.40.150">
    <property type="entry name" value="C2 domain"/>
    <property type="match status" value="1"/>
</dbReference>
<comment type="caution">
    <text evidence="3">The sequence shown here is derived from an EMBL/GenBank/DDBJ whole genome shotgun (WGS) entry which is preliminary data.</text>
</comment>
<dbReference type="AlphaFoldDB" id="A0A9W9TRM9"/>
<dbReference type="SMART" id="SM00142">
    <property type="entry name" value="PI3K_C2"/>
    <property type="match status" value="1"/>
</dbReference>
<dbReference type="SUPFAM" id="SSF49562">
    <property type="entry name" value="C2 domain (Calcium/lipid-binding domain, CaLB)"/>
    <property type="match status" value="1"/>
</dbReference>
<dbReference type="InterPro" id="IPR035892">
    <property type="entry name" value="C2_domain_sf"/>
</dbReference>
<evidence type="ECO:0000313" key="4">
    <source>
        <dbReference type="Proteomes" id="UP001150941"/>
    </source>
</evidence>